<dbReference type="InterPro" id="IPR000357">
    <property type="entry name" value="HEAT"/>
</dbReference>
<dbReference type="Pfam" id="PF02985">
    <property type="entry name" value="HEAT"/>
    <property type="match status" value="1"/>
</dbReference>
<dbReference type="Proteomes" id="UP001327560">
    <property type="component" value="Chromosome 1"/>
</dbReference>
<keyword evidence="1" id="KW-0677">Repeat</keyword>
<evidence type="ECO:0000313" key="2">
    <source>
        <dbReference type="EMBL" id="WOK95328.1"/>
    </source>
</evidence>
<dbReference type="InterPro" id="IPR016024">
    <property type="entry name" value="ARM-type_fold"/>
</dbReference>
<name>A0AAQ3JS50_9LILI</name>
<evidence type="ECO:0000313" key="3">
    <source>
        <dbReference type="Proteomes" id="UP001327560"/>
    </source>
</evidence>
<sequence length="271" mass="30020">MVLVWLTVFFLLVFLLVLIIYQVRPASLTCFAGMTSAVFSSLTKDKQDFVISSAVTAALTDGVPSVRSAACRAIGVLTCFSEIVSRSMVINEFIRAADYNSHDSLALVHSYIPSPSILIKSNAMRALGNLSRFIRLSQYEAENLPSASKSDFYGNPYWLERMLQAFVSCVTTGNVKVQWNVCHALSNLFMNGTIKLHQMSWAPTVYSILLLLLRDSTNFKIRIHAAVALAVPTSRTDYGSSFSDVVQSIEHVRESLVSDHSSTPLTFQFQV</sequence>
<dbReference type="AlphaFoldDB" id="A0AAQ3JS50"/>
<evidence type="ECO:0000256" key="1">
    <source>
        <dbReference type="ARBA" id="ARBA00022737"/>
    </source>
</evidence>
<keyword evidence="3" id="KW-1185">Reference proteome</keyword>
<dbReference type="EMBL" id="CP136890">
    <property type="protein sequence ID" value="WOK95328.1"/>
    <property type="molecule type" value="Genomic_DNA"/>
</dbReference>
<organism evidence="2 3">
    <name type="scientific">Canna indica</name>
    <name type="common">Indian-shot</name>
    <dbReference type="NCBI Taxonomy" id="4628"/>
    <lineage>
        <taxon>Eukaryota</taxon>
        <taxon>Viridiplantae</taxon>
        <taxon>Streptophyta</taxon>
        <taxon>Embryophyta</taxon>
        <taxon>Tracheophyta</taxon>
        <taxon>Spermatophyta</taxon>
        <taxon>Magnoliopsida</taxon>
        <taxon>Liliopsida</taxon>
        <taxon>Zingiberales</taxon>
        <taxon>Cannaceae</taxon>
        <taxon>Canna</taxon>
    </lineage>
</organism>
<accession>A0AAQ3JS50</accession>
<dbReference type="SUPFAM" id="SSF48371">
    <property type="entry name" value="ARM repeat"/>
    <property type="match status" value="1"/>
</dbReference>
<proteinExistence type="predicted"/>
<dbReference type="PANTHER" id="PTHR13366">
    <property type="entry name" value="MALARIA ANTIGEN-RELATED"/>
    <property type="match status" value="1"/>
</dbReference>
<reference evidence="2 3" key="1">
    <citation type="submission" date="2023-10" db="EMBL/GenBank/DDBJ databases">
        <title>Chromosome-scale genome assembly provides insights into flower coloration mechanisms of Canna indica.</title>
        <authorList>
            <person name="Li C."/>
        </authorList>
    </citation>
    <scope>NUCLEOTIDE SEQUENCE [LARGE SCALE GENOMIC DNA]</scope>
    <source>
        <tissue evidence="2">Flower</tissue>
    </source>
</reference>
<dbReference type="InterPro" id="IPR011989">
    <property type="entry name" value="ARM-like"/>
</dbReference>
<protein>
    <submittedName>
        <fullName evidence="2">HEAT repeat-containing protein 6 isoform X4</fullName>
    </submittedName>
</protein>
<gene>
    <name evidence="2" type="ORF">Cni_G04035</name>
</gene>
<dbReference type="InterPro" id="IPR052107">
    <property type="entry name" value="HEAT6"/>
</dbReference>
<dbReference type="Gene3D" id="1.25.10.10">
    <property type="entry name" value="Leucine-rich Repeat Variant"/>
    <property type="match status" value="1"/>
</dbReference>
<dbReference type="PANTHER" id="PTHR13366:SF0">
    <property type="entry name" value="HEAT REPEAT-CONTAINING PROTEIN 6"/>
    <property type="match status" value="1"/>
</dbReference>